<dbReference type="OrthoDB" id="4265398at2"/>
<gene>
    <name evidence="2" type="ORF">DFQ14_101353</name>
</gene>
<dbReference type="PANTHER" id="PTHR36503">
    <property type="entry name" value="BLR2520 PROTEIN"/>
    <property type="match status" value="1"/>
</dbReference>
<evidence type="ECO:0000313" key="2">
    <source>
        <dbReference type="EMBL" id="RCW47010.1"/>
    </source>
</evidence>
<accession>A0A368W4N3</accession>
<protein>
    <recommendedName>
        <fullName evidence="1">VOC domain-containing protein</fullName>
    </recommendedName>
</protein>
<name>A0A368W4N3_9ACTN</name>
<keyword evidence="3" id="KW-1185">Reference proteome</keyword>
<dbReference type="SUPFAM" id="SSF54593">
    <property type="entry name" value="Glyoxalase/Bleomycin resistance protein/Dihydroxybiphenyl dioxygenase"/>
    <property type="match status" value="1"/>
</dbReference>
<dbReference type="EMBL" id="QPJC01000001">
    <property type="protein sequence ID" value="RCW47010.1"/>
    <property type="molecule type" value="Genomic_DNA"/>
</dbReference>
<feature type="domain" description="VOC" evidence="1">
    <location>
        <begin position="2"/>
        <end position="127"/>
    </location>
</feature>
<evidence type="ECO:0000313" key="3">
    <source>
        <dbReference type="Proteomes" id="UP000253495"/>
    </source>
</evidence>
<evidence type="ECO:0000259" key="1">
    <source>
        <dbReference type="PROSITE" id="PS51819"/>
    </source>
</evidence>
<dbReference type="PANTHER" id="PTHR36503:SF2">
    <property type="entry name" value="BLR2408 PROTEIN"/>
    <property type="match status" value="1"/>
</dbReference>
<dbReference type="InterPro" id="IPR029068">
    <property type="entry name" value="Glyas_Bleomycin-R_OHBP_Dase"/>
</dbReference>
<dbReference type="InterPro" id="IPR053863">
    <property type="entry name" value="Glyoxy/Ble-like_N"/>
</dbReference>
<dbReference type="Pfam" id="PF22677">
    <property type="entry name" value="Ble-like_N"/>
    <property type="match status" value="1"/>
</dbReference>
<comment type="caution">
    <text evidence="2">The sequence shown here is derived from an EMBL/GenBank/DDBJ whole genome shotgun (WGS) entry which is preliminary data.</text>
</comment>
<proteinExistence type="predicted"/>
<dbReference type="AlphaFoldDB" id="A0A368W4N3"/>
<sequence length="133" mass="14806">MSTKIFVNLPVKDLDKSIAFFTDLGYSINEQFTDEKAASVVISDDIYVMLLVESFFQSFTSRDVVDATKGTEAIMCLGLDSRDQVDELADRALAAGGQPANDPMDEGFMYGRSFHDLDGHLWEVMYMDPTAVQ</sequence>
<dbReference type="RefSeq" id="WP_114451225.1">
    <property type="nucleotide sequence ID" value="NZ_QPJC01000001.1"/>
</dbReference>
<dbReference type="Proteomes" id="UP000253495">
    <property type="component" value="Unassembled WGS sequence"/>
</dbReference>
<reference evidence="2 3" key="1">
    <citation type="submission" date="2018-07" db="EMBL/GenBank/DDBJ databases">
        <title>Genomic Encyclopedia of Type Strains, Phase III (KMG-III): the genomes of soil and plant-associated and newly described type strains.</title>
        <authorList>
            <person name="Whitman W."/>
        </authorList>
    </citation>
    <scope>NUCLEOTIDE SEQUENCE [LARGE SCALE GENOMIC DNA]</scope>
    <source>
        <strain evidence="2 3">CECT 8575</strain>
    </source>
</reference>
<dbReference type="Gene3D" id="3.10.180.10">
    <property type="entry name" value="2,3-Dihydroxybiphenyl 1,2-Dioxygenase, domain 1"/>
    <property type="match status" value="1"/>
</dbReference>
<dbReference type="InterPro" id="IPR037523">
    <property type="entry name" value="VOC_core"/>
</dbReference>
<dbReference type="PROSITE" id="PS51819">
    <property type="entry name" value="VOC"/>
    <property type="match status" value="1"/>
</dbReference>
<organism evidence="2 3">
    <name type="scientific">Halopolyspora algeriensis</name>
    <dbReference type="NCBI Taxonomy" id="1500506"/>
    <lineage>
        <taxon>Bacteria</taxon>
        <taxon>Bacillati</taxon>
        <taxon>Actinomycetota</taxon>
        <taxon>Actinomycetes</taxon>
        <taxon>Actinomycetes incertae sedis</taxon>
        <taxon>Halopolyspora</taxon>
    </lineage>
</organism>